<keyword evidence="2" id="KW-1185">Reference proteome</keyword>
<comment type="caution">
    <text evidence="1">The sequence shown here is derived from an EMBL/GenBank/DDBJ whole genome shotgun (WGS) entry which is preliminary data.</text>
</comment>
<organism evidence="1 2">
    <name type="scientific">Punica granatum</name>
    <name type="common">Pomegranate</name>
    <dbReference type="NCBI Taxonomy" id="22663"/>
    <lineage>
        <taxon>Eukaryota</taxon>
        <taxon>Viridiplantae</taxon>
        <taxon>Streptophyta</taxon>
        <taxon>Embryophyta</taxon>
        <taxon>Tracheophyta</taxon>
        <taxon>Spermatophyta</taxon>
        <taxon>Magnoliopsida</taxon>
        <taxon>eudicotyledons</taxon>
        <taxon>Gunneridae</taxon>
        <taxon>Pentapetalae</taxon>
        <taxon>rosids</taxon>
        <taxon>malvids</taxon>
        <taxon>Myrtales</taxon>
        <taxon>Lythraceae</taxon>
        <taxon>Punica</taxon>
    </lineage>
</organism>
<dbReference type="EMBL" id="PGOL01002915">
    <property type="protein sequence ID" value="PKI44351.1"/>
    <property type="molecule type" value="Genomic_DNA"/>
</dbReference>
<accession>A0A2I0IK09</accession>
<protein>
    <submittedName>
        <fullName evidence="1">Uncharacterized protein</fullName>
    </submittedName>
</protein>
<name>A0A2I0IK09_PUNGR</name>
<evidence type="ECO:0000313" key="1">
    <source>
        <dbReference type="EMBL" id="PKI44351.1"/>
    </source>
</evidence>
<reference evidence="1 2" key="1">
    <citation type="submission" date="2017-11" db="EMBL/GenBank/DDBJ databases">
        <title>De-novo sequencing of pomegranate (Punica granatum L.) genome.</title>
        <authorList>
            <person name="Akparov Z."/>
            <person name="Amiraslanov A."/>
            <person name="Hajiyeva S."/>
            <person name="Abbasov M."/>
            <person name="Kaur K."/>
            <person name="Hamwieh A."/>
            <person name="Solovyev V."/>
            <person name="Salamov A."/>
            <person name="Braich B."/>
            <person name="Kosarev P."/>
            <person name="Mahmoud A."/>
            <person name="Hajiyev E."/>
            <person name="Babayeva S."/>
            <person name="Izzatullayeva V."/>
            <person name="Mammadov A."/>
            <person name="Mammadov A."/>
            <person name="Sharifova S."/>
            <person name="Ojaghi J."/>
            <person name="Eynullazada K."/>
            <person name="Bayramov B."/>
            <person name="Abdulazimova A."/>
            <person name="Shahmuradov I."/>
        </authorList>
    </citation>
    <scope>NUCLEOTIDE SEQUENCE [LARGE SCALE GENOMIC DNA]</scope>
    <source>
        <strain evidence="2">cv. AG2017</strain>
        <tissue evidence="1">Leaf</tissue>
    </source>
</reference>
<dbReference type="AlphaFoldDB" id="A0A2I0IK09"/>
<evidence type="ECO:0000313" key="2">
    <source>
        <dbReference type="Proteomes" id="UP000233551"/>
    </source>
</evidence>
<dbReference type="Proteomes" id="UP000233551">
    <property type="component" value="Unassembled WGS sequence"/>
</dbReference>
<gene>
    <name evidence="1" type="ORF">CRG98_035262</name>
</gene>
<proteinExistence type="predicted"/>
<sequence length="60" mass="6603">MDSMPVFTRDAGISLVPQYKRESGMKINLEKSKLMFSMYGPECGLSLGPVSRGLGVFTFP</sequence>